<keyword evidence="1" id="KW-0808">Transferase</keyword>
<reference evidence="1" key="1">
    <citation type="submission" date="2021-06" db="EMBL/GenBank/DDBJ databases">
        <authorList>
            <person name="Nardi T."/>
            <person name="Nardi T."/>
        </authorList>
    </citation>
    <scope>NUCLEOTIDE SEQUENCE</scope>
</reference>
<dbReference type="InterPro" id="IPR027417">
    <property type="entry name" value="P-loop_NTPase"/>
</dbReference>
<keyword evidence="2" id="KW-1185">Reference proteome</keyword>
<comment type="caution">
    <text evidence="1">The sequence shown here is derived from an EMBL/GenBank/DDBJ whole genome shotgun (WGS) entry which is preliminary data.</text>
</comment>
<name>A0A8S4C2L8_9ACAR</name>
<keyword evidence="1" id="KW-0418">Kinase</keyword>
<dbReference type="GO" id="GO:0016301">
    <property type="term" value="F:kinase activity"/>
    <property type="evidence" value="ECO:0007669"/>
    <property type="project" value="UniProtKB-KW"/>
</dbReference>
<accession>A0A8S4C2L8</accession>
<dbReference type="EMBL" id="CAJVAF010000335">
    <property type="protein sequence ID" value="CAG7598523.1"/>
    <property type="molecule type" value="Genomic_DNA"/>
</dbReference>
<dbReference type="Proteomes" id="UP000837675">
    <property type="component" value="Unassembled WGS sequence"/>
</dbReference>
<gene>
    <name evidence="1" type="primary">udk</name>
    <name evidence="1" type="ORF">MHYMCMPASI_01023</name>
</gene>
<evidence type="ECO:0000313" key="1">
    <source>
        <dbReference type="EMBL" id="CAG7598523.1"/>
    </source>
</evidence>
<organism evidence="1 2">
    <name type="scientific">Hyalomma marginatum</name>
    <dbReference type="NCBI Taxonomy" id="34627"/>
    <lineage>
        <taxon>Eukaryota</taxon>
        <taxon>Metazoa</taxon>
        <taxon>Ecdysozoa</taxon>
        <taxon>Arthropoda</taxon>
        <taxon>Chelicerata</taxon>
        <taxon>Arachnida</taxon>
        <taxon>Acari</taxon>
        <taxon>Parasitiformes</taxon>
        <taxon>Ixodida</taxon>
        <taxon>Ixodoidea</taxon>
        <taxon>Ixodidae</taxon>
        <taxon>Hyalomminae</taxon>
        <taxon>Hyalomma</taxon>
    </lineage>
</organism>
<sequence length="56" mass="6145">MSNPCFKYIEPSKKYAHVIVPRGGKNKVALDTIKSRVNELLTNSALNKVSASNKAL</sequence>
<proteinExistence type="predicted"/>
<dbReference type="Gene3D" id="3.40.50.300">
    <property type="entry name" value="P-loop containing nucleotide triphosphate hydrolases"/>
    <property type="match status" value="1"/>
</dbReference>
<dbReference type="AlphaFoldDB" id="A0A8S4C2L8"/>
<protein>
    <submittedName>
        <fullName evidence="1">Uridine kinase</fullName>
    </submittedName>
</protein>
<evidence type="ECO:0000313" key="2">
    <source>
        <dbReference type="Proteomes" id="UP000837675"/>
    </source>
</evidence>